<name>A0A2G5B687_COERN</name>
<protein>
    <recommendedName>
        <fullName evidence="4">CoA-dependent acyltransferase</fullName>
    </recommendedName>
</protein>
<evidence type="ECO:0000313" key="2">
    <source>
        <dbReference type="EMBL" id="PIA14514.1"/>
    </source>
</evidence>
<dbReference type="PANTHER" id="PTHR31896:SF64">
    <property type="entry name" value="TRICHOTHECENE 3-O-ACETYLTRANSFERASE"/>
    <property type="match status" value="1"/>
</dbReference>
<dbReference type="GO" id="GO:0016740">
    <property type="term" value="F:transferase activity"/>
    <property type="evidence" value="ECO:0007669"/>
    <property type="project" value="UniProtKB-KW"/>
</dbReference>
<dbReference type="InterPro" id="IPR051283">
    <property type="entry name" value="Sec_Metabolite_Acyltrans"/>
</dbReference>
<gene>
    <name evidence="2" type="ORF">COEREDRAFT_88612</name>
</gene>
<evidence type="ECO:0000256" key="1">
    <source>
        <dbReference type="ARBA" id="ARBA00022679"/>
    </source>
</evidence>
<evidence type="ECO:0000313" key="3">
    <source>
        <dbReference type="Proteomes" id="UP000242474"/>
    </source>
</evidence>
<dbReference type="AlphaFoldDB" id="A0A2G5B687"/>
<keyword evidence="1" id="KW-0808">Transferase</keyword>
<proteinExistence type="predicted"/>
<dbReference type="EMBL" id="KZ303516">
    <property type="protein sequence ID" value="PIA14514.1"/>
    <property type="molecule type" value="Genomic_DNA"/>
</dbReference>
<dbReference type="OrthoDB" id="671439at2759"/>
<organism evidence="2 3">
    <name type="scientific">Coemansia reversa (strain ATCC 12441 / NRRL 1564)</name>
    <dbReference type="NCBI Taxonomy" id="763665"/>
    <lineage>
        <taxon>Eukaryota</taxon>
        <taxon>Fungi</taxon>
        <taxon>Fungi incertae sedis</taxon>
        <taxon>Zoopagomycota</taxon>
        <taxon>Kickxellomycotina</taxon>
        <taxon>Kickxellomycetes</taxon>
        <taxon>Kickxellales</taxon>
        <taxon>Kickxellaceae</taxon>
        <taxon>Coemansia</taxon>
    </lineage>
</organism>
<reference evidence="2 3" key="1">
    <citation type="journal article" date="2015" name="Genome Biol. Evol.">
        <title>Phylogenomic analyses indicate that early fungi evolved digesting cell walls of algal ancestors of land plants.</title>
        <authorList>
            <person name="Chang Y."/>
            <person name="Wang S."/>
            <person name="Sekimoto S."/>
            <person name="Aerts A.L."/>
            <person name="Choi C."/>
            <person name="Clum A."/>
            <person name="LaButti K.M."/>
            <person name="Lindquist E.A."/>
            <person name="Yee Ngan C."/>
            <person name="Ohm R.A."/>
            <person name="Salamov A.A."/>
            <person name="Grigoriev I.V."/>
            <person name="Spatafora J.W."/>
            <person name="Berbee M.L."/>
        </authorList>
    </citation>
    <scope>NUCLEOTIDE SEQUENCE [LARGE SCALE GENOMIC DNA]</scope>
    <source>
        <strain evidence="2 3">NRRL 1564</strain>
    </source>
</reference>
<dbReference type="PANTHER" id="PTHR31896">
    <property type="entry name" value="FAMILY REGULATORY PROTEIN, PUTATIVE (AFU_ORTHOLOGUE AFUA_3G14730)-RELATED"/>
    <property type="match status" value="1"/>
</dbReference>
<dbReference type="Gene3D" id="3.30.559.10">
    <property type="entry name" value="Chloramphenicol acetyltransferase-like domain"/>
    <property type="match status" value="1"/>
</dbReference>
<accession>A0A2G5B687</accession>
<evidence type="ECO:0008006" key="4">
    <source>
        <dbReference type="Google" id="ProtNLM"/>
    </source>
</evidence>
<dbReference type="Pfam" id="PF02458">
    <property type="entry name" value="Transferase"/>
    <property type="match status" value="1"/>
</dbReference>
<dbReference type="InterPro" id="IPR023213">
    <property type="entry name" value="CAT-like_dom_sf"/>
</dbReference>
<sequence length="280" mass="31872">MENYQPQMLNIDRQWFWEKITAQSTPVDTTFDNHIEALEEANRKKLCSSLVNEEIPAGLVFDGAETDNLLYRISIPSQSVNKIGMVRSKICPEVSIPNFISAILWHCVFESSPDAKFSYFATSLTVRLNTLFSEYWGNAATMKYTYEKTEVLHSKEIGNIARIIQCLVDKYSVADFAHIVKNYNSKKYVENITRLVEENNPSRLMVSNISRLPVYSIDFGFGQPVKTAVAPHISPGFAVFSPRSKDGGIDILIRTLPKVIERLTNNSLLKEYISVINYQR</sequence>
<keyword evidence="3" id="KW-1185">Reference proteome</keyword>
<dbReference type="Proteomes" id="UP000242474">
    <property type="component" value="Unassembled WGS sequence"/>
</dbReference>